<dbReference type="RefSeq" id="WP_026115978.1">
    <property type="nucleotide sequence ID" value="NZ_BMXL01000009.1"/>
</dbReference>
<dbReference type="SUPFAM" id="SSF88723">
    <property type="entry name" value="PIN domain-like"/>
    <property type="match status" value="1"/>
</dbReference>
<dbReference type="InterPro" id="IPR029060">
    <property type="entry name" value="PIN-like_dom_sf"/>
</dbReference>
<keyword evidence="2" id="KW-1185">Reference proteome</keyword>
<dbReference type="Proteomes" id="UP000654947">
    <property type="component" value="Unassembled WGS sequence"/>
</dbReference>
<evidence type="ECO:0000313" key="2">
    <source>
        <dbReference type="Proteomes" id="UP000654947"/>
    </source>
</evidence>
<evidence type="ECO:0008006" key="3">
    <source>
        <dbReference type="Google" id="ProtNLM"/>
    </source>
</evidence>
<dbReference type="AlphaFoldDB" id="A0A919CH93"/>
<protein>
    <recommendedName>
        <fullName evidence="3">Twitching motility protein PilT</fullName>
    </recommendedName>
</protein>
<evidence type="ECO:0000313" key="1">
    <source>
        <dbReference type="EMBL" id="GHD25373.1"/>
    </source>
</evidence>
<reference evidence="1 2" key="1">
    <citation type="journal article" date="2014" name="Int. J. Syst. Evol. Microbiol.">
        <title>Complete genome sequence of Corynebacterium casei LMG S-19264T (=DSM 44701T), isolated from a smear-ripened cheese.</title>
        <authorList>
            <consortium name="US DOE Joint Genome Institute (JGI-PGF)"/>
            <person name="Walter F."/>
            <person name="Albersmeier A."/>
            <person name="Kalinowski J."/>
            <person name="Ruckert C."/>
        </authorList>
    </citation>
    <scope>NUCLEOTIDE SEQUENCE [LARGE SCALE GENOMIC DNA]</scope>
    <source>
        <strain evidence="1 2">KCTC 19473</strain>
    </source>
</reference>
<gene>
    <name evidence="1" type="ORF">GCM10007147_22600</name>
</gene>
<proteinExistence type="predicted"/>
<name>A0A919CH93_9ACTN</name>
<organism evidence="1 2">
    <name type="scientific">Nocardiopsis kunsanensis</name>
    <dbReference type="NCBI Taxonomy" id="141693"/>
    <lineage>
        <taxon>Bacteria</taxon>
        <taxon>Bacillati</taxon>
        <taxon>Actinomycetota</taxon>
        <taxon>Actinomycetes</taxon>
        <taxon>Streptosporangiales</taxon>
        <taxon>Nocardiopsidaceae</taxon>
        <taxon>Nocardiopsis</taxon>
    </lineage>
</organism>
<sequence>MTVLRPRGLILDAGALLQAEDKPNGEVWTYCLQEVEAGRRPLLPAAVLAQVWRGGSRQAGLARVVKVTEVLDFGEDDAKRVGAMLGVSGTCDVVDATVVHASMRTRYAVVTSDPGDISAIGNALNYRVPLITV</sequence>
<accession>A0A919CH93</accession>
<dbReference type="EMBL" id="BMXL01000009">
    <property type="protein sequence ID" value="GHD25373.1"/>
    <property type="molecule type" value="Genomic_DNA"/>
</dbReference>
<comment type="caution">
    <text evidence="1">The sequence shown here is derived from an EMBL/GenBank/DDBJ whole genome shotgun (WGS) entry which is preliminary data.</text>
</comment>